<evidence type="ECO:0000256" key="1">
    <source>
        <dbReference type="ARBA" id="ARBA00022701"/>
    </source>
</evidence>
<comment type="caution">
    <text evidence="4">The sequence shown here is derived from an EMBL/GenBank/DDBJ whole genome shotgun (WGS) entry which is preliminary data.</text>
</comment>
<dbReference type="Proteomes" id="UP000775213">
    <property type="component" value="Unassembled WGS sequence"/>
</dbReference>
<dbReference type="InterPro" id="IPR036961">
    <property type="entry name" value="Kinesin_motor_dom_sf"/>
</dbReference>
<evidence type="ECO:0000313" key="5">
    <source>
        <dbReference type="Proteomes" id="UP000775213"/>
    </source>
</evidence>
<dbReference type="EMBL" id="JAGFBR010000014">
    <property type="protein sequence ID" value="KAH0455725.1"/>
    <property type="molecule type" value="Genomic_DNA"/>
</dbReference>
<proteinExistence type="predicted"/>
<dbReference type="GO" id="GO:0007018">
    <property type="term" value="P:microtubule-based movement"/>
    <property type="evidence" value="ECO:0007669"/>
    <property type="project" value="InterPro"/>
</dbReference>
<dbReference type="GO" id="GO:0005524">
    <property type="term" value="F:ATP binding"/>
    <property type="evidence" value="ECO:0007669"/>
    <property type="project" value="InterPro"/>
</dbReference>
<reference evidence="4 5" key="1">
    <citation type="journal article" date="2021" name="Hortic Res">
        <title>Chromosome-scale assembly of the Dendrobium chrysotoxum genome enhances the understanding of orchid evolution.</title>
        <authorList>
            <person name="Zhang Y."/>
            <person name="Zhang G.Q."/>
            <person name="Zhang D."/>
            <person name="Liu X.D."/>
            <person name="Xu X.Y."/>
            <person name="Sun W.H."/>
            <person name="Yu X."/>
            <person name="Zhu X."/>
            <person name="Wang Z.W."/>
            <person name="Zhao X."/>
            <person name="Zhong W.Y."/>
            <person name="Chen H."/>
            <person name="Yin W.L."/>
            <person name="Huang T."/>
            <person name="Niu S.C."/>
            <person name="Liu Z.J."/>
        </authorList>
    </citation>
    <scope>NUCLEOTIDE SEQUENCE [LARGE SCALE GENOMIC DNA]</scope>
    <source>
        <strain evidence="4">Lindl</strain>
    </source>
</reference>
<keyword evidence="2" id="KW-0505">Motor protein</keyword>
<gene>
    <name evidence="4" type="ORF">IEQ34_015757</name>
</gene>
<feature type="domain" description="Kinesin motor" evidence="3">
    <location>
        <begin position="55"/>
        <end position="91"/>
    </location>
</feature>
<dbReference type="GO" id="GO:0008017">
    <property type="term" value="F:microtubule binding"/>
    <property type="evidence" value="ECO:0007669"/>
    <property type="project" value="InterPro"/>
</dbReference>
<dbReference type="GO" id="GO:0003777">
    <property type="term" value="F:microtubule motor activity"/>
    <property type="evidence" value="ECO:0007669"/>
    <property type="project" value="InterPro"/>
</dbReference>
<sequence>MKTPMVKIQSYNFSSSQVRVAFRVFPFLPQEIEKDWSKPALCVSLLDQKGKEVTVHLKDQTTSLMIPRIFHGHNAMVIAYGATGSGKMYTV</sequence>
<evidence type="ECO:0000259" key="3">
    <source>
        <dbReference type="Pfam" id="PF00225"/>
    </source>
</evidence>
<dbReference type="InterPro" id="IPR001752">
    <property type="entry name" value="Kinesin_motor_dom"/>
</dbReference>
<dbReference type="Gene3D" id="3.40.850.10">
    <property type="entry name" value="Kinesin motor domain"/>
    <property type="match status" value="1"/>
</dbReference>
<accession>A0AAV7GHJ8</accession>
<dbReference type="SUPFAM" id="SSF52540">
    <property type="entry name" value="P-loop containing nucleoside triphosphate hydrolases"/>
    <property type="match status" value="1"/>
</dbReference>
<evidence type="ECO:0000256" key="2">
    <source>
        <dbReference type="ARBA" id="ARBA00023175"/>
    </source>
</evidence>
<name>A0AAV7GHJ8_DENCH</name>
<dbReference type="InterPro" id="IPR027417">
    <property type="entry name" value="P-loop_NTPase"/>
</dbReference>
<dbReference type="AlphaFoldDB" id="A0AAV7GHJ8"/>
<organism evidence="4 5">
    <name type="scientific">Dendrobium chrysotoxum</name>
    <name type="common">Orchid</name>
    <dbReference type="NCBI Taxonomy" id="161865"/>
    <lineage>
        <taxon>Eukaryota</taxon>
        <taxon>Viridiplantae</taxon>
        <taxon>Streptophyta</taxon>
        <taxon>Embryophyta</taxon>
        <taxon>Tracheophyta</taxon>
        <taxon>Spermatophyta</taxon>
        <taxon>Magnoliopsida</taxon>
        <taxon>Liliopsida</taxon>
        <taxon>Asparagales</taxon>
        <taxon>Orchidaceae</taxon>
        <taxon>Epidendroideae</taxon>
        <taxon>Malaxideae</taxon>
        <taxon>Dendrobiinae</taxon>
        <taxon>Dendrobium</taxon>
    </lineage>
</organism>
<keyword evidence="5" id="KW-1185">Reference proteome</keyword>
<keyword evidence="1" id="KW-0493">Microtubule</keyword>
<protein>
    <recommendedName>
        <fullName evidence="3">Kinesin motor domain-containing protein</fullName>
    </recommendedName>
</protein>
<dbReference type="GO" id="GO:0005874">
    <property type="term" value="C:microtubule"/>
    <property type="evidence" value="ECO:0007669"/>
    <property type="project" value="UniProtKB-KW"/>
</dbReference>
<evidence type="ECO:0000313" key="4">
    <source>
        <dbReference type="EMBL" id="KAH0455725.1"/>
    </source>
</evidence>
<dbReference type="Pfam" id="PF00225">
    <property type="entry name" value="Kinesin"/>
    <property type="match status" value="1"/>
</dbReference>